<dbReference type="InterPro" id="IPR036866">
    <property type="entry name" value="RibonucZ/Hydroxyglut_hydro"/>
</dbReference>
<name>A0ABQ0LC19_MYCCL</name>
<dbReference type="PANTHER" id="PTHR42978">
    <property type="entry name" value="QUORUM-QUENCHING LACTONASE YTNP-RELATED-RELATED"/>
    <property type="match status" value="1"/>
</dbReference>
<reference evidence="6" key="1">
    <citation type="submission" date="2014-09" db="EMBL/GenBank/DDBJ databases">
        <title>Genome sequence of the luminous mushroom Mycena chlorophos for searching fungal bioluminescence genes.</title>
        <authorList>
            <person name="Tanaka Y."/>
            <person name="Kasuga D."/>
            <person name="Oba Y."/>
            <person name="Hase S."/>
            <person name="Sato K."/>
            <person name="Oba Y."/>
            <person name="Sakakibara Y."/>
        </authorList>
    </citation>
    <scope>NUCLEOTIDE SEQUENCE</scope>
</reference>
<dbReference type="Pfam" id="PF00753">
    <property type="entry name" value="Lactamase_B"/>
    <property type="match status" value="1"/>
</dbReference>
<proteinExistence type="inferred from homology"/>
<dbReference type="CDD" id="cd07730">
    <property type="entry name" value="metallo-hydrolase-like_MBL-fold"/>
    <property type="match status" value="1"/>
</dbReference>
<keyword evidence="4" id="KW-0862">Zinc</keyword>
<dbReference type="InterPro" id="IPR051013">
    <property type="entry name" value="MBL_superfamily_lactonases"/>
</dbReference>
<evidence type="ECO:0000256" key="2">
    <source>
        <dbReference type="ARBA" id="ARBA00022723"/>
    </source>
</evidence>
<dbReference type="EMBL" id="DF843444">
    <property type="protein sequence ID" value="GAT47396.1"/>
    <property type="molecule type" value="Genomic_DNA"/>
</dbReference>
<evidence type="ECO:0000256" key="4">
    <source>
        <dbReference type="ARBA" id="ARBA00022833"/>
    </source>
</evidence>
<gene>
    <name evidence="6" type="ORF">MCHLO_04857</name>
</gene>
<dbReference type="Gene3D" id="3.60.15.10">
    <property type="entry name" value="Ribonuclease Z/Hydroxyacylglutathione hydrolase-like"/>
    <property type="match status" value="1"/>
</dbReference>
<protein>
    <submittedName>
        <fullName evidence="6">Metallo-beta-lactamase superfamily protein</fullName>
    </submittedName>
</protein>
<organism evidence="6 7">
    <name type="scientific">Mycena chlorophos</name>
    <name type="common">Agaric fungus</name>
    <name type="synonym">Agaricus chlorophos</name>
    <dbReference type="NCBI Taxonomy" id="658473"/>
    <lineage>
        <taxon>Eukaryota</taxon>
        <taxon>Fungi</taxon>
        <taxon>Dikarya</taxon>
        <taxon>Basidiomycota</taxon>
        <taxon>Agaricomycotina</taxon>
        <taxon>Agaricomycetes</taxon>
        <taxon>Agaricomycetidae</taxon>
        <taxon>Agaricales</taxon>
        <taxon>Marasmiineae</taxon>
        <taxon>Mycenaceae</taxon>
        <taxon>Mycena</taxon>
    </lineage>
</organism>
<evidence type="ECO:0000259" key="5">
    <source>
        <dbReference type="Pfam" id="PF00753"/>
    </source>
</evidence>
<feature type="domain" description="Metallo-beta-lactamase" evidence="5">
    <location>
        <begin position="54"/>
        <end position="154"/>
    </location>
</feature>
<keyword evidence="3" id="KW-0378">Hydrolase</keyword>
<comment type="similarity">
    <text evidence="1">Belongs to the metallo-beta-lactamase superfamily.</text>
</comment>
<evidence type="ECO:0000256" key="1">
    <source>
        <dbReference type="ARBA" id="ARBA00007749"/>
    </source>
</evidence>
<evidence type="ECO:0000313" key="7">
    <source>
        <dbReference type="Proteomes" id="UP000815677"/>
    </source>
</evidence>
<keyword evidence="7" id="KW-1185">Reference proteome</keyword>
<evidence type="ECO:0000256" key="3">
    <source>
        <dbReference type="ARBA" id="ARBA00022801"/>
    </source>
</evidence>
<dbReference type="PANTHER" id="PTHR42978:SF5">
    <property type="entry name" value="METALLO-BETA-LACTAMASE DOMAIN-CONTAINING PROTEIN"/>
    <property type="match status" value="1"/>
</dbReference>
<accession>A0ABQ0LC19</accession>
<keyword evidence="2" id="KW-0479">Metal-binding</keyword>
<dbReference type="InterPro" id="IPR001279">
    <property type="entry name" value="Metallo-B-lactamas"/>
</dbReference>
<dbReference type="SUPFAM" id="SSF56281">
    <property type="entry name" value="Metallo-hydrolase/oxidoreductase"/>
    <property type="match status" value="1"/>
</dbReference>
<sequence>MAATYHDPDIPPSTATVSVKVFDTIPAGLHSKVIAPATGMLEPVLPGHESLAPPVFCFLIEHQTTQKRVLFDLGFRKDLENCAPPVAAFLGSMMPKLERDAVDILEGYGVGKDGIEAVIWSHGHVDHTGDMTRFPASTRLVVSKHLVLESYDTNPGSTLLPSDFTCVLYSGRILCLLKVCSGRPVDKIDFESQLGGFEAHDYFGDGSLYLLNAPGVRSLILMPPHIECLQHQAGHMCALARVTPTSFVLMGADTCHHVGVLRPTDAHHKHFPCPGELLQKTRRSVSHQHFPNAGHGAAFDLEQHTTPLLQIGNGPYHADHALAQSSANKLAVFDGNPDVLVVLAHDSSLLPFFDDAYPVVLDEWKAKGWKGHTVWSFLEEGNPAFRFDVCESRGERGVSM</sequence>
<dbReference type="Proteomes" id="UP000815677">
    <property type="component" value="Unassembled WGS sequence"/>
</dbReference>
<evidence type="ECO:0000313" key="6">
    <source>
        <dbReference type="EMBL" id="GAT47396.1"/>
    </source>
</evidence>